<dbReference type="PROSITE" id="PS51892">
    <property type="entry name" value="SUBTILASE"/>
    <property type="match status" value="1"/>
</dbReference>
<protein>
    <submittedName>
        <fullName evidence="12">Subtilase</fullName>
    </submittedName>
</protein>
<evidence type="ECO:0000256" key="5">
    <source>
        <dbReference type="ARBA" id="ARBA00022729"/>
    </source>
</evidence>
<sequence>MGEKQSVDQSVDSVRDCQHYPTLESVQTTALAAKESLVHSYGRSFNGFGAKLSDEEVARLSDMEGVISVLPNRNLQLQTTKSWDFLGFTPSFGLGTDSTRGDVIIGMIDSGIWPEAESFNDEGFGPPPAKWKGTCQTKSNFTCNNKIIGVRYYGIEGNHNIKGNHEYPSPRDSQGHGTYTASIAAGQEVKGASYSGQGLGLMRGGAPNARIAVYKVCSYGRCSSADIVAAFDEAIADGVDIILTPIRWDCRDILEYANDPVTIGSFHASRKGILTVAPAGNDGPYRASVTNYAPWLLTGGASTIDRKFVSKLVLGDGKIFEGNAIHSFDLNGTMFPLIWGGDATNFSGNAHPESASHCSASTLDSQKVKGKIVLCEGFSSDGIEEADGVGAIMTAIDLDDTAPFSFPVTLLSEEEIAQVLAYIKSSENPEATILVSEAMKDFNAPEVAPFSGKGPSLLSPDILKPDLTAPGVDIISAWSPIGLQLSSQRSTPYSIRSGTATATAHIAGAAAFVKANHLSWSAAAIKSALMTTGNKKENLLFSFLRLIIISMYSMPWNQQSTNLKMLWIWSTQSNQGSRSWTNKDYVEFLCKQGFNTTLLRLVTGNKSVCKNTKPGRGWDLNYPSFMLAVQDGHKISGNFVRIVTNVGSPNSNYHVSIDKTDFVDVKVDPSVLTFATVGEEKSFVVSVNGPNISQVPIISCSVTWEDGVHLVRAPLVIYTSQASIIAHNLPILSP</sequence>
<comment type="caution">
    <text evidence="8">Lacks conserved residue(s) required for the propagation of feature annotation.</text>
</comment>
<name>A0A2P5ERC6_TREOI</name>
<dbReference type="CDD" id="cd04852">
    <property type="entry name" value="Peptidases_S8_3"/>
    <property type="match status" value="1"/>
</dbReference>
<accession>A0A2P5ERC6</accession>
<keyword evidence="5" id="KW-0732">Signal</keyword>
<organism evidence="12 13">
    <name type="scientific">Trema orientale</name>
    <name type="common">Charcoal tree</name>
    <name type="synonym">Celtis orientalis</name>
    <dbReference type="NCBI Taxonomy" id="63057"/>
    <lineage>
        <taxon>Eukaryota</taxon>
        <taxon>Viridiplantae</taxon>
        <taxon>Streptophyta</taxon>
        <taxon>Embryophyta</taxon>
        <taxon>Tracheophyta</taxon>
        <taxon>Spermatophyta</taxon>
        <taxon>Magnoliopsida</taxon>
        <taxon>eudicotyledons</taxon>
        <taxon>Gunneridae</taxon>
        <taxon>Pentapetalae</taxon>
        <taxon>rosids</taxon>
        <taxon>fabids</taxon>
        <taxon>Rosales</taxon>
        <taxon>Cannabaceae</taxon>
        <taxon>Trema</taxon>
    </lineage>
</organism>
<evidence type="ECO:0000313" key="12">
    <source>
        <dbReference type="EMBL" id="PON88076.1"/>
    </source>
</evidence>
<dbReference type="Gene3D" id="3.50.30.30">
    <property type="match status" value="1"/>
</dbReference>
<comment type="caution">
    <text evidence="12">The sequence shown here is derived from an EMBL/GenBank/DDBJ whole genome shotgun (WGS) entry which is preliminary data.</text>
</comment>
<dbReference type="AlphaFoldDB" id="A0A2P5ERC6"/>
<dbReference type="Gene3D" id="3.30.70.80">
    <property type="entry name" value="Peptidase S8 propeptide/proteinase inhibitor I9"/>
    <property type="match status" value="1"/>
</dbReference>
<dbReference type="InParanoid" id="A0A2P5ERC6"/>
<dbReference type="InterPro" id="IPR034197">
    <property type="entry name" value="Peptidases_S8_3"/>
</dbReference>
<dbReference type="CDD" id="cd02120">
    <property type="entry name" value="PA_subtilisin_like"/>
    <property type="match status" value="1"/>
</dbReference>
<dbReference type="GO" id="GO:0006508">
    <property type="term" value="P:proteolysis"/>
    <property type="evidence" value="ECO:0007669"/>
    <property type="project" value="UniProtKB-KW"/>
</dbReference>
<keyword evidence="6" id="KW-0378">Hydrolase</keyword>
<dbReference type="InterPro" id="IPR036852">
    <property type="entry name" value="Peptidase_S8/S53_dom_sf"/>
</dbReference>
<evidence type="ECO:0000256" key="6">
    <source>
        <dbReference type="ARBA" id="ARBA00022801"/>
    </source>
</evidence>
<evidence type="ECO:0000256" key="8">
    <source>
        <dbReference type="PROSITE-ProRule" id="PRU01240"/>
    </source>
</evidence>
<dbReference type="Proteomes" id="UP000237000">
    <property type="component" value="Unassembled WGS sequence"/>
</dbReference>
<dbReference type="EMBL" id="JXTC01000109">
    <property type="protein sequence ID" value="PON88076.1"/>
    <property type="molecule type" value="Genomic_DNA"/>
</dbReference>
<evidence type="ECO:0000256" key="7">
    <source>
        <dbReference type="ARBA" id="ARBA00022825"/>
    </source>
</evidence>
<evidence type="ECO:0000259" key="10">
    <source>
        <dbReference type="Pfam" id="PF05922"/>
    </source>
</evidence>
<dbReference type="GO" id="GO:0004252">
    <property type="term" value="F:serine-type endopeptidase activity"/>
    <property type="evidence" value="ECO:0007669"/>
    <property type="project" value="InterPro"/>
</dbReference>
<dbReference type="InterPro" id="IPR045051">
    <property type="entry name" value="SBT"/>
</dbReference>
<proteinExistence type="inferred from homology"/>
<dbReference type="InterPro" id="IPR000209">
    <property type="entry name" value="Peptidase_S8/S53_dom"/>
</dbReference>
<dbReference type="STRING" id="63057.A0A2P5ERC6"/>
<comment type="similarity">
    <text evidence="2 8">Belongs to the peptidase S8 family.</text>
</comment>
<evidence type="ECO:0000259" key="11">
    <source>
        <dbReference type="Pfam" id="PF17766"/>
    </source>
</evidence>
<dbReference type="InterPro" id="IPR010259">
    <property type="entry name" value="S8pro/Inhibitor_I9"/>
</dbReference>
<dbReference type="Pfam" id="PF05922">
    <property type="entry name" value="Inhibitor_I9"/>
    <property type="match status" value="1"/>
</dbReference>
<dbReference type="InterPro" id="IPR041469">
    <property type="entry name" value="Subtilisin-like_FN3"/>
</dbReference>
<comment type="subcellular location">
    <subcellularLocation>
        <location evidence="1">Secreted</location>
    </subcellularLocation>
</comment>
<dbReference type="Gene3D" id="2.60.40.2310">
    <property type="match status" value="1"/>
</dbReference>
<dbReference type="InterPro" id="IPR037045">
    <property type="entry name" value="S8pro/Inhibitor_I9_sf"/>
</dbReference>
<dbReference type="OrthoDB" id="206201at2759"/>
<evidence type="ECO:0000259" key="9">
    <source>
        <dbReference type="Pfam" id="PF00082"/>
    </source>
</evidence>
<dbReference type="Pfam" id="PF00082">
    <property type="entry name" value="Peptidase_S8"/>
    <property type="match status" value="1"/>
</dbReference>
<keyword evidence="3" id="KW-0964">Secreted</keyword>
<gene>
    <name evidence="12" type="primary">TorSBT41</name>
    <name evidence="12" type="ORF">TorRG33x02_161020</name>
</gene>
<dbReference type="Gene3D" id="3.40.50.200">
    <property type="entry name" value="Peptidase S8/S53 domain"/>
    <property type="match status" value="1"/>
</dbReference>
<reference evidence="13" key="1">
    <citation type="submission" date="2016-06" db="EMBL/GenBank/DDBJ databases">
        <title>Parallel loss of symbiosis genes in relatives of nitrogen-fixing non-legume Parasponia.</title>
        <authorList>
            <person name="Van Velzen R."/>
            <person name="Holmer R."/>
            <person name="Bu F."/>
            <person name="Rutten L."/>
            <person name="Van Zeijl A."/>
            <person name="Liu W."/>
            <person name="Santuari L."/>
            <person name="Cao Q."/>
            <person name="Sharma T."/>
            <person name="Shen D."/>
            <person name="Roswanjaya Y."/>
            <person name="Wardhani T."/>
            <person name="Kalhor M.S."/>
            <person name="Jansen J."/>
            <person name="Van den Hoogen J."/>
            <person name="Gungor B."/>
            <person name="Hartog M."/>
            <person name="Hontelez J."/>
            <person name="Verver J."/>
            <person name="Yang W.-C."/>
            <person name="Schijlen E."/>
            <person name="Repin R."/>
            <person name="Schilthuizen M."/>
            <person name="Schranz E."/>
            <person name="Heidstra R."/>
            <person name="Miyata K."/>
            <person name="Fedorova E."/>
            <person name="Kohlen W."/>
            <person name="Bisseling T."/>
            <person name="Smit S."/>
            <person name="Geurts R."/>
        </authorList>
    </citation>
    <scope>NUCLEOTIDE SEQUENCE [LARGE SCALE GENOMIC DNA]</scope>
    <source>
        <strain evidence="13">cv. RG33-2</strain>
    </source>
</reference>
<dbReference type="PRINTS" id="PR00723">
    <property type="entry name" value="SUBTILISIN"/>
</dbReference>
<evidence type="ECO:0000256" key="2">
    <source>
        <dbReference type="ARBA" id="ARBA00011073"/>
    </source>
</evidence>
<dbReference type="InterPro" id="IPR015500">
    <property type="entry name" value="Peptidase_S8_subtilisin-rel"/>
</dbReference>
<dbReference type="SUPFAM" id="SSF52743">
    <property type="entry name" value="Subtilisin-like"/>
    <property type="match status" value="1"/>
</dbReference>
<dbReference type="Pfam" id="PF17766">
    <property type="entry name" value="fn3_6"/>
    <property type="match status" value="1"/>
</dbReference>
<dbReference type="GO" id="GO:0005576">
    <property type="term" value="C:extracellular region"/>
    <property type="evidence" value="ECO:0007669"/>
    <property type="project" value="UniProtKB-SubCell"/>
</dbReference>
<evidence type="ECO:0000256" key="1">
    <source>
        <dbReference type="ARBA" id="ARBA00004613"/>
    </source>
</evidence>
<dbReference type="PANTHER" id="PTHR10795">
    <property type="entry name" value="PROPROTEIN CONVERTASE SUBTILISIN/KEXIN"/>
    <property type="match status" value="1"/>
</dbReference>
<evidence type="ECO:0000256" key="3">
    <source>
        <dbReference type="ARBA" id="ARBA00022525"/>
    </source>
</evidence>
<evidence type="ECO:0000313" key="13">
    <source>
        <dbReference type="Proteomes" id="UP000237000"/>
    </source>
</evidence>
<evidence type="ECO:0000256" key="4">
    <source>
        <dbReference type="ARBA" id="ARBA00022670"/>
    </source>
</evidence>
<keyword evidence="13" id="KW-1185">Reference proteome</keyword>
<keyword evidence="4" id="KW-0645">Protease</keyword>
<feature type="domain" description="Inhibitor I9" evidence="10">
    <location>
        <begin position="7"/>
        <end position="78"/>
    </location>
</feature>
<feature type="domain" description="Subtilisin-like protease fibronectin type-III" evidence="11">
    <location>
        <begin position="619"/>
        <end position="717"/>
    </location>
</feature>
<keyword evidence="7" id="KW-0720">Serine protease</keyword>
<feature type="domain" description="Peptidase S8/S53" evidence="9">
    <location>
        <begin position="102"/>
        <end position="536"/>
    </location>
</feature>